<comment type="similarity">
    <text evidence="2 9">Belongs to the EMP24/GP25L family.</text>
</comment>
<evidence type="ECO:0000256" key="2">
    <source>
        <dbReference type="ARBA" id="ARBA00007104"/>
    </source>
</evidence>
<dbReference type="InterPro" id="IPR015720">
    <property type="entry name" value="Emp24-like"/>
</dbReference>
<dbReference type="KEGG" id="pxu:106120274"/>
<keyword evidence="6 10" id="KW-1133">Transmembrane helix</keyword>
<evidence type="ECO:0000256" key="11">
    <source>
        <dbReference type="SAM" id="SignalP"/>
    </source>
</evidence>
<evidence type="ECO:0000256" key="7">
    <source>
        <dbReference type="ARBA" id="ARBA00023136"/>
    </source>
</evidence>
<proteinExistence type="inferred from homology"/>
<organism evidence="13">
    <name type="scientific">Papilio xuthus</name>
    <name type="common">Asian swallowtail butterfly</name>
    <dbReference type="NCBI Taxonomy" id="66420"/>
    <lineage>
        <taxon>Eukaryota</taxon>
        <taxon>Metazoa</taxon>
        <taxon>Ecdysozoa</taxon>
        <taxon>Arthropoda</taxon>
        <taxon>Hexapoda</taxon>
        <taxon>Insecta</taxon>
        <taxon>Pterygota</taxon>
        <taxon>Neoptera</taxon>
        <taxon>Endopterygota</taxon>
        <taxon>Lepidoptera</taxon>
        <taxon>Glossata</taxon>
        <taxon>Ditrysia</taxon>
        <taxon>Papilionoidea</taxon>
        <taxon>Papilionidae</taxon>
        <taxon>Papilioninae</taxon>
        <taxon>Papilio</taxon>
    </lineage>
</organism>
<evidence type="ECO:0000256" key="9">
    <source>
        <dbReference type="RuleBase" id="RU003827"/>
    </source>
</evidence>
<dbReference type="PANTHER" id="PTHR22811">
    <property type="entry name" value="TRANSMEMBRANE EMP24 DOMAIN-CONTAINING PROTEIN"/>
    <property type="match status" value="1"/>
</dbReference>
<accession>A0AAJ6ZEQ9</accession>
<evidence type="ECO:0000256" key="5">
    <source>
        <dbReference type="ARBA" id="ARBA00022729"/>
    </source>
</evidence>
<keyword evidence="5 11" id="KW-0732">Signal</keyword>
<evidence type="ECO:0000256" key="6">
    <source>
        <dbReference type="ARBA" id="ARBA00022989"/>
    </source>
</evidence>
<protein>
    <submittedName>
        <fullName evidence="13">Transmembrane emp24 domain-containing protein 1-like</fullName>
    </submittedName>
</protein>
<evidence type="ECO:0000256" key="10">
    <source>
        <dbReference type="SAM" id="Phobius"/>
    </source>
</evidence>
<evidence type="ECO:0000256" key="8">
    <source>
        <dbReference type="ARBA" id="ARBA00037847"/>
    </source>
</evidence>
<dbReference type="Pfam" id="PF01105">
    <property type="entry name" value="EMP24_GP25L"/>
    <property type="match status" value="1"/>
</dbReference>
<dbReference type="GO" id="GO:0012505">
    <property type="term" value="C:endomembrane system"/>
    <property type="evidence" value="ECO:0007669"/>
    <property type="project" value="UniProtKB-SubCell"/>
</dbReference>
<dbReference type="InterPro" id="IPR036598">
    <property type="entry name" value="GOLD_dom_sf"/>
</dbReference>
<evidence type="ECO:0000259" key="12">
    <source>
        <dbReference type="PROSITE" id="PS50866"/>
    </source>
</evidence>
<feature type="signal peptide" evidence="11">
    <location>
        <begin position="1"/>
        <end position="22"/>
    </location>
</feature>
<dbReference type="GO" id="GO:0016020">
    <property type="term" value="C:membrane"/>
    <property type="evidence" value="ECO:0007669"/>
    <property type="project" value="UniProtKB-SubCell"/>
</dbReference>
<evidence type="ECO:0000313" key="13">
    <source>
        <dbReference type="RefSeq" id="XP_013171027.1"/>
    </source>
</evidence>
<keyword evidence="7 10" id="KW-0472">Membrane</keyword>
<dbReference type="GeneID" id="106120274"/>
<dbReference type="RefSeq" id="XP_013171027.1">
    <property type="nucleotide sequence ID" value="XM_013315573.1"/>
</dbReference>
<dbReference type="InterPro" id="IPR009038">
    <property type="entry name" value="GOLD_dom"/>
</dbReference>
<dbReference type="SMART" id="SM01190">
    <property type="entry name" value="EMP24_GP25L"/>
    <property type="match status" value="1"/>
</dbReference>
<dbReference type="SUPFAM" id="SSF101576">
    <property type="entry name" value="Supernatant protein factor (SPF), C-terminal domain"/>
    <property type="match status" value="1"/>
</dbReference>
<feature type="chain" id="PRO_5042571295" evidence="11">
    <location>
        <begin position="23"/>
        <end position="238"/>
    </location>
</feature>
<name>A0AAJ6ZEQ9_PAPXU</name>
<gene>
    <name evidence="13" type="primary">LOC106120274</name>
</gene>
<evidence type="ECO:0000256" key="3">
    <source>
        <dbReference type="ARBA" id="ARBA00022473"/>
    </source>
</evidence>
<evidence type="ECO:0000256" key="1">
    <source>
        <dbReference type="ARBA" id="ARBA00004479"/>
    </source>
</evidence>
<feature type="domain" description="GOLD" evidence="12">
    <location>
        <begin position="39"/>
        <end position="123"/>
    </location>
</feature>
<reference evidence="13" key="1">
    <citation type="submission" date="2025-08" db="UniProtKB">
        <authorList>
            <consortium name="RefSeq"/>
        </authorList>
    </citation>
    <scope>IDENTIFICATION</scope>
</reference>
<keyword evidence="4 9" id="KW-0812">Transmembrane</keyword>
<dbReference type="PROSITE" id="PS50866">
    <property type="entry name" value="GOLD"/>
    <property type="match status" value="1"/>
</dbReference>
<dbReference type="Proteomes" id="UP000694872">
    <property type="component" value="Unplaced"/>
</dbReference>
<keyword evidence="3" id="KW-0217">Developmental protein</keyword>
<comment type="subcellular location">
    <subcellularLocation>
        <location evidence="8">Endomembrane system</location>
        <topology evidence="8">Single-pass membrane protein</topology>
    </subcellularLocation>
    <subcellularLocation>
        <location evidence="1 9">Membrane</location>
        <topology evidence="1 9">Single-pass type I membrane protein</topology>
    </subcellularLocation>
</comment>
<sequence>MLNMYFLTSCIIISIVCKNVKSQYIYETDMNFRVDPGSRTCFFEYGKVGQMMEVHYEVLDGQHGDLDISFDILDPNGMKLLSDYKRSQNTFIMELEHEGEYVFCLDNSYSIMNSKLVFVDVLMENKDMEEETTVTAEGEELEEIVQWMGVDEEGVTYYIDVSNITESLMRILKSVVQARHQLDRYGAMKSRDSYIAFEDTFIVDVWSSFQITFMFIVGMLQVYMIKKLFKNPCYDNKH</sequence>
<evidence type="ECO:0000256" key="4">
    <source>
        <dbReference type="ARBA" id="ARBA00022692"/>
    </source>
</evidence>
<dbReference type="AlphaFoldDB" id="A0AAJ6ZEQ9"/>
<feature type="transmembrane region" description="Helical" evidence="10">
    <location>
        <begin position="205"/>
        <end position="225"/>
    </location>
</feature>